<feature type="domain" description="NmrA-like" evidence="3">
    <location>
        <begin position="1"/>
        <end position="291"/>
    </location>
</feature>
<keyword evidence="5" id="KW-1185">Reference proteome</keyword>
<evidence type="ECO:0000256" key="1">
    <source>
        <dbReference type="ARBA" id="ARBA00006328"/>
    </source>
</evidence>
<dbReference type="Gene3D" id="3.40.50.720">
    <property type="entry name" value="NAD(P)-binding Rossmann-like Domain"/>
    <property type="match status" value="1"/>
</dbReference>
<proteinExistence type="inferred from homology"/>
<name>A0A074Z162_AURSE</name>
<dbReference type="PANTHER" id="PTHR42748">
    <property type="entry name" value="NITROGEN METABOLITE REPRESSION PROTEIN NMRA FAMILY MEMBER"/>
    <property type="match status" value="1"/>
</dbReference>
<dbReference type="OMA" id="DYWAGFM"/>
<dbReference type="GO" id="GO:0005634">
    <property type="term" value="C:nucleus"/>
    <property type="evidence" value="ECO:0007669"/>
    <property type="project" value="TreeGrafter"/>
</dbReference>
<dbReference type="SUPFAM" id="SSF51735">
    <property type="entry name" value="NAD(P)-binding Rossmann-fold domains"/>
    <property type="match status" value="1"/>
</dbReference>
<protein>
    <recommendedName>
        <fullName evidence="3">NmrA-like domain-containing protein</fullName>
    </recommendedName>
</protein>
<organism evidence="4 5">
    <name type="scientific">Aureobasidium subglaciale (strain EXF-2481)</name>
    <name type="common">Aureobasidium pullulans var. subglaciale</name>
    <dbReference type="NCBI Taxonomy" id="1043005"/>
    <lineage>
        <taxon>Eukaryota</taxon>
        <taxon>Fungi</taxon>
        <taxon>Dikarya</taxon>
        <taxon>Ascomycota</taxon>
        <taxon>Pezizomycotina</taxon>
        <taxon>Dothideomycetes</taxon>
        <taxon>Dothideomycetidae</taxon>
        <taxon>Dothideales</taxon>
        <taxon>Saccotheciaceae</taxon>
        <taxon>Aureobasidium</taxon>
    </lineage>
</organism>
<dbReference type="AlphaFoldDB" id="A0A074Z162"/>
<dbReference type="InterPro" id="IPR008030">
    <property type="entry name" value="NmrA-like"/>
</dbReference>
<reference evidence="4 5" key="1">
    <citation type="journal article" date="2014" name="BMC Genomics">
        <title>Genome sequencing of four Aureobasidium pullulans varieties: biotechnological potential, stress tolerance, and description of new species.</title>
        <authorList>
            <person name="Gostin Ar C."/>
            <person name="Ohm R.A."/>
            <person name="Kogej T."/>
            <person name="Sonjak S."/>
            <person name="Turk M."/>
            <person name="Zajc J."/>
            <person name="Zalar P."/>
            <person name="Grube M."/>
            <person name="Sun H."/>
            <person name="Han J."/>
            <person name="Sharma A."/>
            <person name="Chiniquy J."/>
            <person name="Ngan C.Y."/>
            <person name="Lipzen A."/>
            <person name="Barry K."/>
            <person name="Grigoriev I.V."/>
            <person name="Gunde-Cimerman N."/>
        </authorList>
    </citation>
    <scope>NUCLEOTIDE SEQUENCE [LARGE SCALE GENOMIC DNA]</scope>
    <source>
        <strain evidence="4 5">EXF-2481</strain>
    </source>
</reference>
<comment type="similarity">
    <text evidence="1">Belongs to the NmrA-type oxidoreductase family.</text>
</comment>
<evidence type="ECO:0000313" key="5">
    <source>
        <dbReference type="Proteomes" id="UP000030641"/>
    </source>
</evidence>
<evidence type="ECO:0000313" key="4">
    <source>
        <dbReference type="EMBL" id="KEQ92851.1"/>
    </source>
</evidence>
<dbReference type="HOGENOM" id="CLU_007383_8_6_1"/>
<dbReference type="InterPro" id="IPR036291">
    <property type="entry name" value="NAD(P)-bd_dom_sf"/>
</dbReference>
<dbReference type="Gene3D" id="3.90.25.10">
    <property type="entry name" value="UDP-galactose 4-epimerase, domain 1"/>
    <property type="match status" value="1"/>
</dbReference>
<dbReference type="GeneID" id="25371125"/>
<dbReference type="InParanoid" id="A0A074Z162"/>
<sequence length="321" mass="34893">MTKTITVCGATGTVGNSVALRLLQEGWHVKAITRNQDSAAAKALYDAGAELATADYDDIASLETAFQGTHAIFGITNIFQYLLDDGPDAAAEREKQQLVNVATAASKIETLDHLILHTLPGGEKLAGPGNFVPHMDGKDGAADIIKKELPVLAAKTTFMWIGFFTSNFYETPMLKPVEVPNTNGSHVYIQPADPTLHIYFAGDVPTNAGIFVSAILKNPTISLPAKYAFLYTSQGTMQEYLQAWINVTGRQTTFITTTLENYEKIWGPFGKEIGLMLKAFAHVEDWTTPYRGDVITAKDFGLDEGELVDLEAALQMAAEKL</sequence>
<evidence type="ECO:0000256" key="2">
    <source>
        <dbReference type="ARBA" id="ARBA00022857"/>
    </source>
</evidence>
<dbReference type="OrthoDB" id="300709at2759"/>
<dbReference type="EMBL" id="KL584768">
    <property type="protein sequence ID" value="KEQ92851.1"/>
    <property type="molecule type" value="Genomic_DNA"/>
</dbReference>
<keyword evidence="2" id="KW-0521">NADP</keyword>
<gene>
    <name evidence="4" type="ORF">AUEXF2481DRAFT_7220</name>
</gene>
<dbReference type="RefSeq" id="XP_013341284.1">
    <property type="nucleotide sequence ID" value="XM_013485830.1"/>
</dbReference>
<dbReference type="Pfam" id="PF05368">
    <property type="entry name" value="NmrA"/>
    <property type="match status" value="1"/>
</dbReference>
<dbReference type="PANTHER" id="PTHR42748:SF28">
    <property type="entry name" value="NMRA-LIKE DOMAIN-CONTAINING PROTEIN"/>
    <property type="match status" value="1"/>
</dbReference>
<dbReference type="Proteomes" id="UP000030641">
    <property type="component" value="Unassembled WGS sequence"/>
</dbReference>
<evidence type="ECO:0000259" key="3">
    <source>
        <dbReference type="Pfam" id="PF05368"/>
    </source>
</evidence>
<dbReference type="InterPro" id="IPR051164">
    <property type="entry name" value="NmrA-like_oxidored"/>
</dbReference>
<accession>A0A074Z162</accession>
<dbReference type="STRING" id="1043005.A0A074Z162"/>